<keyword evidence="2" id="KW-1185">Reference proteome</keyword>
<dbReference type="EMBL" id="JBBMQX010000001">
    <property type="protein sequence ID" value="MEM5531010.1"/>
    <property type="molecule type" value="Genomic_DNA"/>
</dbReference>
<comment type="caution">
    <text evidence="1">The sequence shown here is derived from an EMBL/GenBank/DDBJ whole genome shotgun (WGS) entry which is preliminary data.</text>
</comment>
<evidence type="ECO:0000313" key="1">
    <source>
        <dbReference type="EMBL" id="MEM5531010.1"/>
    </source>
</evidence>
<sequence>MNIEQWNSFSDASKVLDDILDKHPKFFIQNKVDVQIYFIECARKYLSFRSDDKFSLGLDAAEKYVKGELDWETFHDHSYTLEGAAFGVERNALGTSEIPEVKDADYLLDLQAVQNIQGIDHEKAKHFITNLSYFISSVMDYSYCSDNGLPSNDYPDFICAILLRKHFTFQQVIASE</sequence>
<dbReference type="Proteomes" id="UP001457661">
    <property type="component" value="Unassembled WGS sequence"/>
</dbReference>
<protein>
    <submittedName>
        <fullName evidence="1">Uncharacterized protein</fullName>
    </submittedName>
</protein>
<organism evidence="1 2">
    <name type="scientific">Pseudoalteromonas arctica</name>
    <dbReference type="NCBI Taxonomy" id="394751"/>
    <lineage>
        <taxon>Bacteria</taxon>
        <taxon>Pseudomonadati</taxon>
        <taxon>Pseudomonadota</taxon>
        <taxon>Gammaproteobacteria</taxon>
        <taxon>Alteromonadales</taxon>
        <taxon>Pseudoalteromonadaceae</taxon>
        <taxon>Pseudoalteromonas</taxon>
    </lineage>
</organism>
<proteinExistence type="predicted"/>
<evidence type="ECO:0000313" key="2">
    <source>
        <dbReference type="Proteomes" id="UP001457661"/>
    </source>
</evidence>
<accession>A0ABU9TBD7</accession>
<name>A0ABU9TBD7_9GAMM</name>
<reference evidence="1 2" key="1">
    <citation type="submission" date="2024-03" db="EMBL/GenBank/DDBJ databases">
        <title>Community enrichment and isolation of bacterial strains for fucoidan degradation.</title>
        <authorList>
            <person name="Sichert A."/>
        </authorList>
    </citation>
    <scope>NUCLEOTIDE SEQUENCE [LARGE SCALE GENOMIC DNA]</scope>
    <source>
        <strain evidence="1 2">AS26</strain>
    </source>
</reference>
<gene>
    <name evidence="1" type="ORF">WNY57_01080</name>
</gene>
<dbReference type="RefSeq" id="WP_342878897.1">
    <property type="nucleotide sequence ID" value="NZ_JBBMQX010000001.1"/>
</dbReference>